<feature type="domain" description="RRM" evidence="3">
    <location>
        <begin position="115"/>
        <end position="192"/>
    </location>
</feature>
<feature type="compositionally biased region" description="Basic and acidic residues" evidence="2">
    <location>
        <begin position="407"/>
        <end position="418"/>
    </location>
</feature>
<name>A0AAF1B4V9_DAUCS</name>
<evidence type="ECO:0000313" key="5">
    <source>
        <dbReference type="EMBL" id="WOH04087.1"/>
    </source>
</evidence>
<evidence type="ECO:0008006" key="7">
    <source>
        <dbReference type="Google" id="ProtNLM"/>
    </source>
</evidence>
<dbReference type="SUPFAM" id="SSF56219">
    <property type="entry name" value="DNase I-like"/>
    <property type="match status" value="1"/>
</dbReference>
<dbReference type="InterPro" id="IPR036691">
    <property type="entry name" value="Endo/exonu/phosph_ase_sf"/>
</dbReference>
<dbReference type="SUPFAM" id="SSF54928">
    <property type="entry name" value="RNA-binding domain, RBD"/>
    <property type="match status" value="1"/>
</dbReference>
<feature type="domain" description="Reverse transcriptase" evidence="4">
    <location>
        <begin position="959"/>
        <end position="1222"/>
    </location>
</feature>
<dbReference type="Gene3D" id="3.30.420.10">
    <property type="entry name" value="Ribonuclease H-like superfamily/Ribonuclease H"/>
    <property type="match status" value="1"/>
</dbReference>
<evidence type="ECO:0000256" key="1">
    <source>
        <dbReference type="PROSITE-ProRule" id="PRU00176"/>
    </source>
</evidence>
<feature type="compositionally biased region" description="Acidic residues" evidence="2">
    <location>
        <begin position="359"/>
        <end position="369"/>
    </location>
</feature>
<dbReference type="CDD" id="cd00590">
    <property type="entry name" value="RRM_SF"/>
    <property type="match status" value="1"/>
</dbReference>
<proteinExistence type="predicted"/>
<dbReference type="SUPFAM" id="SSF53098">
    <property type="entry name" value="Ribonuclease H-like"/>
    <property type="match status" value="1"/>
</dbReference>
<dbReference type="SUPFAM" id="SSF56672">
    <property type="entry name" value="DNA/RNA polymerases"/>
    <property type="match status" value="1"/>
</dbReference>
<dbReference type="GO" id="GO:0003723">
    <property type="term" value="F:RNA binding"/>
    <property type="evidence" value="ECO:0007669"/>
    <property type="project" value="UniProtKB-UniRule"/>
</dbReference>
<dbReference type="InterPro" id="IPR043502">
    <property type="entry name" value="DNA/RNA_pol_sf"/>
</dbReference>
<dbReference type="InterPro" id="IPR036397">
    <property type="entry name" value="RNaseH_sf"/>
</dbReference>
<dbReference type="PANTHER" id="PTHR31635">
    <property type="entry name" value="REVERSE TRANSCRIPTASE DOMAIN-CONTAINING PROTEIN-RELATED"/>
    <property type="match status" value="1"/>
</dbReference>
<dbReference type="InterPro" id="IPR000504">
    <property type="entry name" value="RRM_dom"/>
</dbReference>
<keyword evidence="1" id="KW-0694">RNA-binding</keyword>
<dbReference type="CDD" id="cd06222">
    <property type="entry name" value="RNase_H_like"/>
    <property type="match status" value="1"/>
</dbReference>
<reference evidence="5" key="2">
    <citation type="submission" date="2022-03" db="EMBL/GenBank/DDBJ databases">
        <title>Draft title - Genomic analysis of global carrot germplasm unveils the trajectory of domestication and the origin of high carotenoid orange carrot.</title>
        <authorList>
            <person name="Iorizzo M."/>
            <person name="Ellison S."/>
            <person name="Senalik D."/>
            <person name="Macko-Podgorni A."/>
            <person name="Grzebelus D."/>
            <person name="Bostan H."/>
            <person name="Rolling W."/>
            <person name="Curaba J."/>
            <person name="Simon P."/>
        </authorList>
    </citation>
    <scope>NUCLEOTIDE SEQUENCE</scope>
    <source>
        <tissue evidence="5">Leaf</tissue>
    </source>
</reference>
<dbReference type="Pfam" id="PF13456">
    <property type="entry name" value="RVT_3"/>
    <property type="match status" value="1"/>
</dbReference>
<dbReference type="CDD" id="cd01650">
    <property type="entry name" value="RT_nLTR_like"/>
    <property type="match status" value="1"/>
</dbReference>
<dbReference type="EMBL" id="CP093348">
    <property type="protein sequence ID" value="WOH04087.1"/>
    <property type="molecule type" value="Genomic_DNA"/>
</dbReference>
<evidence type="ECO:0000259" key="3">
    <source>
        <dbReference type="PROSITE" id="PS50102"/>
    </source>
</evidence>
<dbReference type="Gene3D" id="3.30.70.330">
    <property type="match status" value="1"/>
</dbReference>
<dbReference type="Pfam" id="PF00076">
    <property type="entry name" value="RRM_1"/>
    <property type="match status" value="1"/>
</dbReference>
<dbReference type="Pfam" id="PF00078">
    <property type="entry name" value="RVT_1"/>
    <property type="match status" value="1"/>
</dbReference>
<evidence type="ECO:0000259" key="4">
    <source>
        <dbReference type="PROSITE" id="PS50878"/>
    </source>
</evidence>
<dbReference type="InterPro" id="IPR012677">
    <property type="entry name" value="Nucleotide-bd_a/b_plait_sf"/>
</dbReference>
<dbReference type="InterPro" id="IPR035979">
    <property type="entry name" value="RBD_domain_sf"/>
</dbReference>
<feature type="region of interest" description="Disordered" evidence="2">
    <location>
        <begin position="407"/>
        <end position="454"/>
    </location>
</feature>
<protein>
    <recommendedName>
        <fullName evidence="7">Reverse transcriptase domain-containing protein</fullName>
    </recommendedName>
</protein>
<keyword evidence="6" id="KW-1185">Reference proteome</keyword>
<evidence type="ECO:0000256" key="2">
    <source>
        <dbReference type="SAM" id="MobiDB-lite"/>
    </source>
</evidence>
<dbReference type="PROSITE" id="PS50102">
    <property type="entry name" value="RRM"/>
    <property type="match status" value="1"/>
</dbReference>
<reference evidence="5" key="1">
    <citation type="journal article" date="2016" name="Nat. Genet.">
        <title>A high-quality carrot genome assembly provides new insights into carotenoid accumulation and asterid genome evolution.</title>
        <authorList>
            <person name="Iorizzo M."/>
            <person name="Ellison S."/>
            <person name="Senalik D."/>
            <person name="Zeng P."/>
            <person name="Satapoomin P."/>
            <person name="Huang J."/>
            <person name="Bowman M."/>
            <person name="Iovene M."/>
            <person name="Sanseverino W."/>
            <person name="Cavagnaro P."/>
            <person name="Yildiz M."/>
            <person name="Macko-Podgorni A."/>
            <person name="Moranska E."/>
            <person name="Grzebelus E."/>
            <person name="Grzebelus D."/>
            <person name="Ashrafi H."/>
            <person name="Zheng Z."/>
            <person name="Cheng S."/>
            <person name="Spooner D."/>
            <person name="Van Deynze A."/>
            <person name="Simon P."/>
        </authorList>
    </citation>
    <scope>NUCLEOTIDE SEQUENCE</scope>
    <source>
        <tissue evidence="5">Leaf</tissue>
    </source>
</reference>
<accession>A0AAF1B4V9</accession>
<organism evidence="5 6">
    <name type="scientific">Daucus carota subsp. sativus</name>
    <name type="common">Carrot</name>
    <dbReference type="NCBI Taxonomy" id="79200"/>
    <lineage>
        <taxon>Eukaryota</taxon>
        <taxon>Viridiplantae</taxon>
        <taxon>Streptophyta</taxon>
        <taxon>Embryophyta</taxon>
        <taxon>Tracheophyta</taxon>
        <taxon>Spermatophyta</taxon>
        <taxon>Magnoliopsida</taxon>
        <taxon>eudicotyledons</taxon>
        <taxon>Gunneridae</taxon>
        <taxon>Pentapetalae</taxon>
        <taxon>asterids</taxon>
        <taxon>campanulids</taxon>
        <taxon>Apiales</taxon>
        <taxon>Apiaceae</taxon>
        <taxon>Apioideae</taxon>
        <taxon>Scandiceae</taxon>
        <taxon>Daucinae</taxon>
        <taxon>Daucus</taxon>
        <taxon>Daucus sect. Daucus</taxon>
    </lineage>
</organism>
<dbReference type="InterPro" id="IPR002156">
    <property type="entry name" value="RNaseH_domain"/>
</dbReference>
<dbReference type="Gene3D" id="3.60.10.10">
    <property type="entry name" value="Endonuclease/exonuclease/phosphatase"/>
    <property type="match status" value="1"/>
</dbReference>
<dbReference type="InterPro" id="IPR044730">
    <property type="entry name" value="RNase_H-like_dom_plant"/>
</dbReference>
<dbReference type="PROSITE" id="PS50878">
    <property type="entry name" value="RT_POL"/>
    <property type="match status" value="1"/>
</dbReference>
<sequence length="1656" mass="189058">MKRQESELREYVIIYKDLVHPNVVKMVQKGDREGIKMALNHIHYNSLRESRTIRNMKAMLGNNKEEDKLKNQGVDMHDGKSKLNFKNALVYQGGQKQWVQKEKQESVNKSAKSGSTVFVHNLSVNTSKLEIWKFMRKWGRIQDCITPVKRDKWGKRYGFVKLQTTNEAENFIKGINGKMLVGNTIRAQFANKDIRKDFQAANKEKEAIKEGTVGLKLKDNEIASDISKSLVVTTWKESTTIEVLNSIELLGHEDILVRDLIVPRKLVLECLGLPITLWKLSNFIKLVDGIGEITAISRLMNEELCYQIPKLEVETKELTRVKEKVMIEYEGKNEYVDESGGAQEGEDDLEDNLGHEYDQDGDDEYEEDLGGALEREDEHADVLEDDIVSGHIGSKQEYVLEGAQEGEYDHEGKLDGDKVGGLIGSNQEDGLEGGQEGDLGEDPSIGATEDKLGDIDEDSVVKETQDTISPAVRNGHIWFVREDESSPVTSVEDQLAFVETNSASTLSQIKELSSSGSFNKVEEQMTKLKLGRKRGRPPKRKTKKGNQAFALSKPDNFVFCKVGSSEAEQIYESCLQMGLIGQVIVGRVKNVDQSFVCINVYGPQHALDKIRLWSVLKNFVHEHGDKAVCLIGDFNCVRNLEERKNCIYRNSDSNFFNDFIESSELFDVRMVGSGYTWCGPSAKQSRLDRVLANWEFFSKGDWKVEALGRMNSDHRALHLFVGKENWGAKPFKVFDCWLNNEIFLDRLKEVWKVEATGNFHQKIRHLRKWIAVWNKNENGNIEEKIRTLEREQFQAEELGEEMRSKDINVQLERLYDDRAKMWLQKARIQWQQDGDRNTKYFHNIVKYKWSKNKIRGVLSAYGEWVDNPEQIKEEFYVYFKNFFKETHKSDIFLLGTLMEKRLSDMGSTRLMEDISMGELEYALKLSPSNKAPGPDGFDAGSLKKIWEWIKDDLLACVHNFMSSGILPGGFNSSFIALVPKCASPQLPKDYRPISLINAGMKLVTKVLALRLNRVLSNLVSEVQSGFMQGRQISDGILLVSEIISSMKSKKCRGVILKLDFEKAFDSVNWDFLLHLLRTLNFHDRWIRWIEVILKTSRISVLINGSPSKEFSPGRGLRQGDPLSPLLFNLVGEVLHCMLERAERAGIFQGIQLGNMGGSLSHLQYADDRVIFVSDNSDSINGVKRVLLGFELLTGLRINFAKSSLYCFNSCAEDLRRWAGNIGCQVGSDSFQYLGLERAKSPNRIQFWDPLVSKVRKKLADWKSKTVSTAGRVILLQAVLDSLPIYWFNMFLMPRAVENQLEKIRRRFFWGTKEISGQEKDNMRLIAWEKICRPRSLGGVGIMKVKERNIAMLGKWWWRCINERDRFWNKTLQSKYGSTFGVDPARINLDRSSSHTLVSLEKLSWSIKWNQFIQMDFALSKLLEHKMEAEVKEAWQIVVSATIWTIWLFRNALIFNECRAGKMDVLRVLRLRIFRWLEITKLVSENMESLFWVNPKGAIKVSASKQFNDFWESLWSRYDWVVAVDGAFTKHKSPNAQAGIGGVIKSSGGNMEYVFSGPSKANQALDAEKEACLHVLGVLAKKMHEDFKVVICSDSAETISYLEGLRYDQAASRELPSDIISASEKVVFKYVSRRLNIEADGLAKAGINRPRLAEGWV</sequence>
<dbReference type="InterPro" id="IPR000477">
    <property type="entry name" value="RT_dom"/>
</dbReference>
<evidence type="ECO:0000313" key="6">
    <source>
        <dbReference type="Proteomes" id="UP000077755"/>
    </source>
</evidence>
<feature type="region of interest" description="Disordered" evidence="2">
    <location>
        <begin position="335"/>
        <end position="369"/>
    </location>
</feature>
<dbReference type="SMART" id="SM00360">
    <property type="entry name" value="RRM"/>
    <property type="match status" value="1"/>
</dbReference>
<dbReference type="PANTHER" id="PTHR31635:SF196">
    <property type="entry name" value="REVERSE TRANSCRIPTASE DOMAIN-CONTAINING PROTEIN-RELATED"/>
    <property type="match status" value="1"/>
</dbReference>
<dbReference type="Proteomes" id="UP000077755">
    <property type="component" value="Chromosome 6"/>
</dbReference>
<dbReference type="GO" id="GO:0004523">
    <property type="term" value="F:RNA-DNA hybrid ribonuclease activity"/>
    <property type="evidence" value="ECO:0007669"/>
    <property type="project" value="InterPro"/>
</dbReference>
<gene>
    <name evidence="5" type="ORF">DCAR_0623493</name>
</gene>
<dbReference type="InterPro" id="IPR012337">
    <property type="entry name" value="RNaseH-like_sf"/>
</dbReference>